<proteinExistence type="predicted"/>
<keyword evidence="4" id="KW-1185">Reference proteome</keyword>
<accession>A0AAV3QU82</accession>
<comment type="caution">
    <text evidence="3">The sequence shown here is derived from an EMBL/GenBank/DDBJ whole genome shotgun (WGS) entry which is preliminary data.</text>
</comment>
<feature type="compositionally biased region" description="Low complexity" evidence="2">
    <location>
        <begin position="67"/>
        <end position="84"/>
    </location>
</feature>
<feature type="coiled-coil region" evidence="1">
    <location>
        <begin position="124"/>
        <end position="151"/>
    </location>
</feature>
<keyword evidence="1" id="KW-0175">Coiled coil</keyword>
<protein>
    <submittedName>
        <fullName evidence="3">Uncharacterized protein</fullName>
    </submittedName>
</protein>
<evidence type="ECO:0000256" key="1">
    <source>
        <dbReference type="SAM" id="Coils"/>
    </source>
</evidence>
<name>A0AAV3QU82_LITER</name>
<gene>
    <name evidence="3" type="ORF">LIER_40340</name>
</gene>
<evidence type="ECO:0000313" key="4">
    <source>
        <dbReference type="Proteomes" id="UP001454036"/>
    </source>
</evidence>
<reference evidence="3 4" key="1">
    <citation type="submission" date="2024-01" db="EMBL/GenBank/DDBJ databases">
        <title>The complete chloroplast genome sequence of Lithospermum erythrorhizon: insights into the phylogenetic relationship among Boraginaceae species and the maternal lineages of purple gromwells.</title>
        <authorList>
            <person name="Okada T."/>
            <person name="Watanabe K."/>
        </authorList>
    </citation>
    <scope>NUCLEOTIDE SEQUENCE [LARGE SCALE GENOMIC DNA]</scope>
</reference>
<dbReference type="AlphaFoldDB" id="A0AAV3QU82"/>
<sequence>MISFYVGDILLAAKEIAPPNTVPLASIRGKRPISFKKVKVVKKVASSPRPSSTTELPLRPTPTANFSPHSSPIAADPSPSSFSPPDVANAGFELARIADYLGEENNYLKLLLRKQLHWRRNWLRDAAVAKASSATQEVKRLEGEVKRLEDDTSQHPKKLWAAVENFKQSTEFEGALYAAVERFKKSQEFLDAMGANAAYGMWSFIIKYKEKYLGLHSDYEEFQEGYNSSWFVELSLNAPSEDEEEEAPPASEVDP</sequence>
<evidence type="ECO:0000256" key="2">
    <source>
        <dbReference type="SAM" id="MobiDB-lite"/>
    </source>
</evidence>
<dbReference type="Proteomes" id="UP001454036">
    <property type="component" value="Unassembled WGS sequence"/>
</dbReference>
<organism evidence="3 4">
    <name type="scientific">Lithospermum erythrorhizon</name>
    <name type="common">Purple gromwell</name>
    <name type="synonym">Lithospermum officinale var. erythrorhizon</name>
    <dbReference type="NCBI Taxonomy" id="34254"/>
    <lineage>
        <taxon>Eukaryota</taxon>
        <taxon>Viridiplantae</taxon>
        <taxon>Streptophyta</taxon>
        <taxon>Embryophyta</taxon>
        <taxon>Tracheophyta</taxon>
        <taxon>Spermatophyta</taxon>
        <taxon>Magnoliopsida</taxon>
        <taxon>eudicotyledons</taxon>
        <taxon>Gunneridae</taxon>
        <taxon>Pentapetalae</taxon>
        <taxon>asterids</taxon>
        <taxon>lamiids</taxon>
        <taxon>Boraginales</taxon>
        <taxon>Boraginaceae</taxon>
        <taxon>Boraginoideae</taxon>
        <taxon>Lithospermeae</taxon>
        <taxon>Lithospermum</taxon>
    </lineage>
</organism>
<feature type="region of interest" description="Disordered" evidence="2">
    <location>
        <begin position="46"/>
        <end position="84"/>
    </location>
</feature>
<dbReference type="EMBL" id="BAABME010023069">
    <property type="protein sequence ID" value="GAA0167244.1"/>
    <property type="molecule type" value="Genomic_DNA"/>
</dbReference>
<evidence type="ECO:0000313" key="3">
    <source>
        <dbReference type="EMBL" id="GAA0167244.1"/>
    </source>
</evidence>